<dbReference type="PROSITE" id="PS50977">
    <property type="entry name" value="HTH_TETR_2"/>
    <property type="match status" value="1"/>
</dbReference>
<dbReference type="InterPro" id="IPR009057">
    <property type="entry name" value="Homeodomain-like_sf"/>
</dbReference>
<evidence type="ECO:0000256" key="2">
    <source>
        <dbReference type="ARBA" id="ARBA00023125"/>
    </source>
</evidence>
<evidence type="ECO:0000256" key="1">
    <source>
        <dbReference type="ARBA" id="ARBA00023015"/>
    </source>
</evidence>
<evidence type="ECO:0000256" key="3">
    <source>
        <dbReference type="ARBA" id="ARBA00023163"/>
    </source>
</evidence>
<dbReference type="GO" id="GO:0003700">
    <property type="term" value="F:DNA-binding transcription factor activity"/>
    <property type="evidence" value="ECO:0007669"/>
    <property type="project" value="TreeGrafter"/>
</dbReference>
<dbReference type="Pfam" id="PF00440">
    <property type="entry name" value="TetR_N"/>
    <property type="match status" value="1"/>
</dbReference>
<dbReference type="Gene3D" id="1.10.357.10">
    <property type="entry name" value="Tetracycline Repressor, domain 2"/>
    <property type="match status" value="1"/>
</dbReference>
<dbReference type="PRINTS" id="PR00455">
    <property type="entry name" value="HTHTETR"/>
</dbReference>
<keyword evidence="1" id="KW-0805">Transcription regulation</keyword>
<keyword evidence="7" id="KW-1185">Reference proteome</keyword>
<dbReference type="SUPFAM" id="SSF46689">
    <property type="entry name" value="Homeodomain-like"/>
    <property type="match status" value="1"/>
</dbReference>
<dbReference type="PANTHER" id="PTHR30055:SF234">
    <property type="entry name" value="HTH-TYPE TRANSCRIPTIONAL REGULATOR BETI"/>
    <property type="match status" value="1"/>
</dbReference>
<evidence type="ECO:0000256" key="4">
    <source>
        <dbReference type="PROSITE-ProRule" id="PRU00335"/>
    </source>
</evidence>
<evidence type="ECO:0000313" key="6">
    <source>
        <dbReference type="EMBL" id="GEC08599.1"/>
    </source>
</evidence>
<organism evidence="6 7">
    <name type="scientific">Streptomyces spinoverrucosus</name>
    <dbReference type="NCBI Taxonomy" id="284043"/>
    <lineage>
        <taxon>Bacteria</taxon>
        <taxon>Bacillati</taxon>
        <taxon>Actinomycetota</taxon>
        <taxon>Actinomycetes</taxon>
        <taxon>Kitasatosporales</taxon>
        <taxon>Streptomycetaceae</taxon>
        <taxon>Streptomyces</taxon>
    </lineage>
</organism>
<dbReference type="InterPro" id="IPR049445">
    <property type="entry name" value="TetR_SbtR-like_C"/>
</dbReference>
<keyword evidence="3" id="KW-0804">Transcription</keyword>
<feature type="domain" description="HTH tetR-type" evidence="5">
    <location>
        <begin position="15"/>
        <end position="75"/>
    </location>
</feature>
<sequence length="192" mass="21228">MVPKLWNETIEEHRRAVREAVLETTAALVAEQGLRGVTMSRIAEESGIGRATLYKYFPDVETIMVAWHERQIAGHLAELSELRDRPGTPGERLEAVLERYALIQQQRHGHAGELSALMHSGDHVTHAEQHLRHFVRELLTEGVQTGEVRDDVSPEELAGYCLHALAGAASLPSRAAVRRLVAVTLAGLRPQG</sequence>
<dbReference type="InterPro" id="IPR036271">
    <property type="entry name" value="Tet_transcr_reg_TetR-rel_C_sf"/>
</dbReference>
<dbReference type="PANTHER" id="PTHR30055">
    <property type="entry name" value="HTH-TYPE TRANSCRIPTIONAL REGULATOR RUTR"/>
    <property type="match status" value="1"/>
</dbReference>
<proteinExistence type="predicted"/>
<dbReference type="EMBL" id="BJND01000055">
    <property type="protein sequence ID" value="GEC08599.1"/>
    <property type="molecule type" value="Genomic_DNA"/>
</dbReference>
<dbReference type="InterPro" id="IPR001647">
    <property type="entry name" value="HTH_TetR"/>
</dbReference>
<dbReference type="SUPFAM" id="SSF48498">
    <property type="entry name" value="Tetracyclin repressor-like, C-terminal domain"/>
    <property type="match status" value="1"/>
</dbReference>
<dbReference type="Proteomes" id="UP000317881">
    <property type="component" value="Unassembled WGS sequence"/>
</dbReference>
<dbReference type="InterPro" id="IPR050109">
    <property type="entry name" value="HTH-type_TetR-like_transc_reg"/>
</dbReference>
<gene>
    <name evidence="6" type="ORF">SSP24_62540</name>
</gene>
<accession>A0A4Y3VSF0</accession>
<comment type="caution">
    <text evidence="6">The sequence shown here is derived from an EMBL/GenBank/DDBJ whole genome shotgun (WGS) entry which is preliminary data.</text>
</comment>
<dbReference type="AlphaFoldDB" id="A0A4Y3VSF0"/>
<feature type="DNA-binding region" description="H-T-H motif" evidence="4">
    <location>
        <begin position="38"/>
        <end position="57"/>
    </location>
</feature>
<dbReference type="GO" id="GO:0000976">
    <property type="term" value="F:transcription cis-regulatory region binding"/>
    <property type="evidence" value="ECO:0007669"/>
    <property type="project" value="TreeGrafter"/>
</dbReference>
<dbReference type="Pfam" id="PF21597">
    <property type="entry name" value="TetR_C_43"/>
    <property type="match status" value="1"/>
</dbReference>
<protein>
    <submittedName>
        <fullName evidence="6">TetR family transcriptional regulator</fullName>
    </submittedName>
</protein>
<keyword evidence="2 4" id="KW-0238">DNA-binding</keyword>
<evidence type="ECO:0000313" key="7">
    <source>
        <dbReference type="Proteomes" id="UP000317881"/>
    </source>
</evidence>
<reference evidence="6 7" key="1">
    <citation type="submission" date="2019-06" db="EMBL/GenBank/DDBJ databases">
        <title>Whole genome shotgun sequence of Streptomyces spinoverrucosus NBRC 14228.</title>
        <authorList>
            <person name="Hosoyama A."/>
            <person name="Uohara A."/>
            <person name="Ohji S."/>
            <person name="Ichikawa N."/>
        </authorList>
    </citation>
    <scope>NUCLEOTIDE SEQUENCE [LARGE SCALE GENOMIC DNA]</scope>
    <source>
        <strain evidence="6 7">NBRC 14228</strain>
    </source>
</reference>
<name>A0A4Y3VSF0_9ACTN</name>
<evidence type="ECO:0000259" key="5">
    <source>
        <dbReference type="PROSITE" id="PS50977"/>
    </source>
</evidence>